<sequence length="128" mass="15034">MNWYRERGITIGKEFCMGNKIYPQNLWFNETMWRGLIVTVGRIRCGHGLWPTYLYKMGMKNDPLCTCGEEGTIDHIILGCTQRTYLDNFYKKLKPHVVTFPINVAFLTSDKISIKILYSYILREKISI</sequence>
<reference evidence="1" key="1">
    <citation type="submission" date="2021-05" db="EMBL/GenBank/DDBJ databases">
        <authorList>
            <person name="Alioto T."/>
            <person name="Alioto T."/>
            <person name="Gomez Garrido J."/>
        </authorList>
    </citation>
    <scope>NUCLEOTIDE SEQUENCE</scope>
</reference>
<dbReference type="EMBL" id="HBUF01385436">
    <property type="protein sequence ID" value="CAG6731998.1"/>
    <property type="molecule type" value="Transcribed_RNA"/>
</dbReference>
<organism evidence="1">
    <name type="scientific">Cacopsylla melanoneura</name>
    <dbReference type="NCBI Taxonomy" id="428564"/>
    <lineage>
        <taxon>Eukaryota</taxon>
        <taxon>Metazoa</taxon>
        <taxon>Ecdysozoa</taxon>
        <taxon>Arthropoda</taxon>
        <taxon>Hexapoda</taxon>
        <taxon>Insecta</taxon>
        <taxon>Pterygota</taxon>
        <taxon>Neoptera</taxon>
        <taxon>Paraneoptera</taxon>
        <taxon>Hemiptera</taxon>
        <taxon>Sternorrhyncha</taxon>
        <taxon>Psylloidea</taxon>
        <taxon>Psyllidae</taxon>
        <taxon>Psyllinae</taxon>
        <taxon>Cacopsylla</taxon>
    </lineage>
</organism>
<name>A0A8D9DWE2_9HEMI</name>
<proteinExistence type="predicted"/>
<evidence type="ECO:0000313" key="1">
    <source>
        <dbReference type="EMBL" id="CAG6731998.1"/>
    </source>
</evidence>
<protein>
    <submittedName>
        <fullName evidence="1">Uncharacterized protein</fullName>
    </submittedName>
</protein>
<accession>A0A8D9DWE2</accession>
<dbReference type="AlphaFoldDB" id="A0A8D9DWE2"/>